<dbReference type="PANTHER" id="PTHR21600:SF35">
    <property type="entry name" value="PSEUDOURIDINE SYNTHASE"/>
    <property type="match status" value="1"/>
</dbReference>
<dbReference type="InterPro" id="IPR050188">
    <property type="entry name" value="RluA_PseudoU_synthase"/>
</dbReference>
<name>A0A644URU2_9ZZZZ</name>
<organism evidence="2">
    <name type="scientific">bioreactor metagenome</name>
    <dbReference type="NCBI Taxonomy" id="1076179"/>
    <lineage>
        <taxon>unclassified sequences</taxon>
        <taxon>metagenomes</taxon>
        <taxon>ecological metagenomes</taxon>
    </lineage>
</organism>
<comment type="caution">
    <text evidence="2">The sequence shown here is derived from an EMBL/GenBank/DDBJ whole genome shotgun (WGS) entry which is preliminary data.</text>
</comment>
<dbReference type="EMBL" id="VSSQ01000151">
    <property type="protein sequence ID" value="MPL81601.1"/>
    <property type="molecule type" value="Genomic_DNA"/>
</dbReference>
<evidence type="ECO:0000313" key="2">
    <source>
        <dbReference type="EMBL" id="MPL81601.1"/>
    </source>
</evidence>
<feature type="domain" description="Pseudouridine synthase RsuA/RluA-like" evidence="1">
    <location>
        <begin position="83"/>
        <end position="231"/>
    </location>
</feature>
<dbReference type="Pfam" id="PF00849">
    <property type="entry name" value="PseudoU_synth_2"/>
    <property type="match status" value="1"/>
</dbReference>
<gene>
    <name evidence="2" type="ORF">SDC9_27529</name>
</gene>
<evidence type="ECO:0000259" key="1">
    <source>
        <dbReference type="Pfam" id="PF00849"/>
    </source>
</evidence>
<dbReference type="PROSITE" id="PS01129">
    <property type="entry name" value="PSI_RLU"/>
    <property type="match status" value="1"/>
</dbReference>
<accession>A0A644URU2</accession>
<dbReference type="CDD" id="cd02869">
    <property type="entry name" value="PseudoU_synth_RluA_like"/>
    <property type="match status" value="1"/>
</dbReference>
<dbReference type="GO" id="GO:0003723">
    <property type="term" value="F:RNA binding"/>
    <property type="evidence" value="ECO:0007669"/>
    <property type="project" value="InterPro"/>
</dbReference>
<dbReference type="GO" id="GO:0009982">
    <property type="term" value="F:pseudouridine synthase activity"/>
    <property type="evidence" value="ECO:0007669"/>
    <property type="project" value="InterPro"/>
</dbReference>
<protein>
    <recommendedName>
        <fullName evidence="1">Pseudouridine synthase RsuA/RluA-like domain-containing protein</fullName>
    </recommendedName>
</protein>
<dbReference type="NCBIfam" id="TIGR00005">
    <property type="entry name" value="rluA_subfam"/>
    <property type="match status" value="1"/>
</dbReference>
<dbReference type="InterPro" id="IPR006224">
    <property type="entry name" value="PsdUridine_synth_RluA-like_CS"/>
</dbReference>
<dbReference type="GO" id="GO:0000455">
    <property type="term" value="P:enzyme-directed rRNA pseudouridine synthesis"/>
    <property type="evidence" value="ECO:0007669"/>
    <property type="project" value="TreeGrafter"/>
</dbReference>
<dbReference type="PANTHER" id="PTHR21600">
    <property type="entry name" value="MITOCHONDRIAL RNA PSEUDOURIDINE SYNTHASE"/>
    <property type="match status" value="1"/>
</dbReference>
<reference evidence="2" key="1">
    <citation type="submission" date="2019-08" db="EMBL/GenBank/DDBJ databases">
        <authorList>
            <person name="Kucharzyk K."/>
            <person name="Murdoch R.W."/>
            <person name="Higgins S."/>
            <person name="Loffler F."/>
        </authorList>
    </citation>
    <scope>NUCLEOTIDE SEQUENCE</scope>
</reference>
<sequence length="290" mass="32987">MPEFKVPSDINNISIKDYLRRNVGLSLTTWRKVKQAGMLLINSMPALPYTLVRPNDIITVDWPNACTISPTAIQLDIKYEDEYLLIINKPPNMLVHPAKYNDTETLANAVIHYYNQHNMFFGFHPVHRLDRNTSGLVLVAKLPYIQHLLSKDVKTISRIYWGITEGTLTSPYGVINAPIDRRPGSIIERIVCPTGQPAVTKYKIIETLQDANLVELELETGRTHQIRVHMSYIGHPLLGDNLYGGSTQLFFRQALHAVRLCFNHPVTNKPIEVSTPPPEDFHQVLLKLSY</sequence>
<dbReference type="InterPro" id="IPR020103">
    <property type="entry name" value="PsdUridine_synth_cat_dom_sf"/>
</dbReference>
<dbReference type="Gene3D" id="3.30.2350.10">
    <property type="entry name" value="Pseudouridine synthase"/>
    <property type="match status" value="1"/>
</dbReference>
<proteinExistence type="predicted"/>
<dbReference type="InterPro" id="IPR006225">
    <property type="entry name" value="PsdUridine_synth_RluC/D"/>
</dbReference>
<dbReference type="AlphaFoldDB" id="A0A644URU2"/>
<dbReference type="SUPFAM" id="SSF55120">
    <property type="entry name" value="Pseudouridine synthase"/>
    <property type="match status" value="1"/>
</dbReference>
<dbReference type="InterPro" id="IPR006145">
    <property type="entry name" value="PsdUridine_synth_RsuA/RluA"/>
</dbReference>